<dbReference type="Pfam" id="PF00831">
    <property type="entry name" value="Ribosomal_L29"/>
    <property type="match status" value="1"/>
</dbReference>
<proteinExistence type="inferred from homology"/>
<dbReference type="GO" id="GO:0022625">
    <property type="term" value="C:cytosolic large ribosomal subunit"/>
    <property type="evidence" value="ECO:0007669"/>
    <property type="project" value="TreeGrafter"/>
</dbReference>
<keyword evidence="2" id="KW-0689">Ribosomal protein</keyword>
<dbReference type="InterPro" id="IPR001854">
    <property type="entry name" value="Ribosomal_uL29"/>
</dbReference>
<dbReference type="SUPFAM" id="SSF46561">
    <property type="entry name" value="Ribosomal protein L29 (L29p)"/>
    <property type="match status" value="1"/>
</dbReference>
<evidence type="ECO:0000256" key="4">
    <source>
        <dbReference type="ARBA" id="ARBA00040028"/>
    </source>
</evidence>
<name>A0A0G4ENI4_VITBC</name>
<feature type="signal peptide" evidence="6">
    <location>
        <begin position="1"/>
        <end position="21"/>
    </location>
</feature>
<dbReference type="AlphaFoldDB" id="A0A0G4ENI4"/>
<evidence type="ECO:0000256" key="5">
    <source>
        <dbReference type="ARBA" id="ARBA00042960"/>
    </source>
</evidence>
<dbReference type="PANTHER" id="PTHR10916">
    <property type="entry name" value="60S RIBOSOMAL PROTEIN L35/50S RIBOSOMAL PROTEIN L29"/>
    <property type="match status" value="1"/>
</dbReference>
<sequence>MKLLLESLGVLIGCLTVPLEASPSPSLPSLPAFALSPSSRHFDAPARPLRTLQQPRARWSMKFEKASELRKMSTPELEQALVTAQKEAAMVRFKQTGRNKEWKPHQLKHVKRKIAQLYTILYERHMDTPRDDPGRLIGAAAEKEAAQ</sequence>
<dbReference type="EMBL" id="CDMY01000280">
    <property type="protein sequence ID" value="CEL99418.1"/>
    <property type="molecule type" value="Genomic_DNA"/>
</dbReference>
<dbReference type="Gene3D" id="1.10.287.310">
    <property type="match status" value="1"/>
</dbReference>
<comment type="similarity">
    <text evidence="1">Belongs to the universal ribosomal protein uL29 family.</text>
</comment>
<dbReference type="GO" id="GO:0006412">
    <property type="term" value="P:translation"/>
    <property type="evidence" value="ECO:0007669"/>
    <property type="project" value="InterPro"/>
</dbReference>
<gene>
    <name evidence="7" type="ORF">Vbra_7982</name>
</gene>
<dbReference type="PANTHER" id="PTHR10916:SF0">
    <property type="entry name" value="LARGE RIBOSOMAL SUBUNIT PROTEIN UL29C"/>
    <property type="match status" value="1"/>
</dbReference>
<keyword evidence="6" id="KW-0732">Signal</keyword>
<keyword evidence="3" id="KW-0687">Ribonucleoprotein</keyword>
<evidence type="ECO:0000313" key="8">
    <source>
        <dbReference type="Proteomes" id="UP000041254"/>
    </source>
</evidence>
<organism evidence="7 8">
    <name type="scientific">Vitrella brassicaformis (strain CCMP3155)</name>
    <dbReference type="NCBI Taxonomy" id="1169540"/>
    <lineage>
        <taxon>Eukaryota</taxon>
        <taxon>Sar</taxon>
        <taxon>Alveolata</taxon>
        <taxon>Colpodellida</taxon>
        <taxon>Vitrellaceae</taxon>
        <taxon>Vitrella</taxon>
    </lineage>
</organism>
<dbReference type="HAMAP" id="MF_00374">
    <property type="entry name" value="Ribosomal_uL29"/>
    <property type="match status" value="1"/>
</dbReference>
<evidence type="ECO:0000313" key="7">
    <source>
        <dbReference type="EMBL" id="CEL99418.1"/>
    </source>
</evidence>
<keyword evidence="8" id="KW-1185">Reference proteome</keyword>
<protein>
    <recommendedName>
        <fullName evidence="4">Large ribosomal subunit protein uL29c</fullName>
    </recommendedName>
    <alternativeName>
        <fullName evidence="5">50S ribosomal protein L29, chloroplastic</fullName>
    </alternativeName>
</protein>
<dbReference type="InParanoid" id="A0A0G4ENI4"/>
<evidence type="ECO:0000256" key="6">
    <source>
        <dbReference type="SAM" id="SignalP"/>
    </source>
</evidence>
<dbReference type="InterPro" id="IPR050063">
    <property type="entry name" value="Ribosomal_protein_uL29"/>
</dbReference>
<dbReference type="VEuPathDB" id="CryptoDB:Vbra_7982"/>
<reference evidence="7 8" key="1">
    <citation type="submission" date="2014-11" db="EMBL/GenBank/DDBJ databases">
        <authorList>
            <person name="Zhu J."/>
            <person name="Qi W."/>
            <person name="Song R."/>
        </authorList>
    </citation>
    <scope>NUCLEOTIDE SEQUENCE [LARGE SCALE GENOMIC DNA]</scope>
</reference>
<dbReference type="Proteomes" id="UP000041254">
    <property type="component" value="Unassembled WGS sequence"/>
</dbReference>
<evidence type="ECO:0000256" key="3">
    <source>
        <dbReference type="ARBA" id="ARBA00023274"/>
    </source>
</evidence>
<dbReference type="CDD" id="cd00427">
    <property type="entry name" value="Ribosomal_L29_HIP"/>
    <property type="match status" value="1"/>
</dbReference>
<dbReference type="GO" id="GO:0003735">
    <property type="term" value="F:structural constituent of ribosome"/>
    <property type="evidence" value="ECO:0007669"/>
    <property type="project" value="InterPro"/>
</dbReference>
<dbReference type="NCBIfam" id="TIGR00012">
    <property type="entry name" value="L29"/>
    <property type="match status" value="1"/>
</dbReference>
<evidence type="ECO:0000256" key="2">
    <source>
        <dbReference type="ARBA" id="ARBA00022980"/>
    </source>
</evidence>
<evidence type="ECO:0000256" key="1">
    <source>
        <dbReference type="ARBA" id="ARBA00009254"/>
    </source>
</evidence>
<dbReference type="InterPro" id="IPR036049">
    <property type="entry name" value="Ribosomal_uL29_sf"/>
</dbReference>
<accession>A0A0G4ENI4</accession>
<feature type="chain" id="PRO_5005187378" description="Large ribosomal subunit protein uL29c" evidence="6">
    <location>
        <begin position="22"/>
        <end position="147"/>
    </location>
</feature>